<feature type="domain" description="Band 7" evidence="4">
    <location>
        <begin position="40"/>
        <end position="247"/>
    </location>
</feature>
<evidence type="ECO:0000313" key="5">
    <source>
        <dbReference type="EMBL" id="OKA22727.1"/>
    </source>
</evidence>
<dbReference type="InterPro" id="IPR036013">
    <property type="entry name" value="Band_7/SPFH_dom_sf"/>
</dbReference>
<dbReference type="Pfam" id="PF01145">
    <property type="entry name" value="Band_7"/>
    <property type="match status" value="1"/>
</dbReference>
<evidence type="ECO:0000259" key="4">
    <source>
        <dbReference type="SMART" id="SM00244"/>
    </source>
</evidence>
<dbReference type="InterPro" id="IPR010201">
    <property type="entry name" value="HflK"/>
</dbReference>
<feature type="transmembrane region" description="Helical" evidence="3">
    <location>
        <begin position="21"/>
        <end position="40"/>
    </location>
</feature>
<proteinExistence type="inferred from homology"/>
<dbReference type="InterPro" id="IPR001107">
    <property type="entry name" value="Band_7"/>
</dbReference>
<evidence type="ECO:0000256" key="1">
    <source>
        <dbReference type="ARBA" id="ARBA00004167"/>
    </source>
</evidence>
<gene>
    <name evidence="5" type="ORF">BOH73_05690</name>
</gene>
<keyword evidence="3" id="KW-0472">Membrane</keyword>
<sequence length="352" mass="37488">MSQMPDEIKGVSSPWQQAGRLAFLGLYAVTIFAAIAWGTSNIRQIDPQNRAVVLRMGALDRIQNAGLLLAWPRPFEQVVIVPAADRVSERRIENLLRSDVALQADRVASFATPINDALAGSGYLLTGDAGVVQLDVRVFYNVTQPYAFVLQGEHVLPALDRLVTRSAVALTAARDLDTILVARPELIGSDSQAAERRERLRGDLVQGINQQLAALSATGQGLGLEVVRVDVQSSLPGPAVNAFNAVLTASQQAEKAVANAHNDAAKLTQAATQQADRTVEQAQAQASERLAKAQADTSAIASLAKVQQAGSDPGLLLRLYRERLPKILGQAGSVTSVDPKDDARLIIQGAGQ</sequence>
<dbReference type="RefSeq" id="WP_060696330.1">
    <property type="nucleotide sequence ID" value="NZ_CP012676.1"/>
</dbReference>
<comment type="subcellular location">
    <subcellularLocation>
        <location evidence="1">Membrane</location>
        <topology evidence="1">Single-pass membrane protein</topology>
    </subcellularLocation>
</comment>
<dbReference type="Gene3D" id="3.30.479.30">
    <property type="entry name" value="Band 7 domain"/>
    <property type="match status" value="1"/>
</dbReference>
<accession>A0ABX3EA65</accession>
<reference evidence="5 6" key="1">
    <citation type="submission" date="2016-11" db="EMBL/GenBank/DDBJ databases">
        <title>Draft genome of Pseudomonas versuta A4R1.5.</title>
        <authorList>
            <person name="See-Too W.-S."/>
        </authorList>
    </citation>
    <scope>NUCLEOTIDE SEQUENCE [LARGE SCALE GENOMIC DNA]</scope>
    <source>
        <strain evidence="5 6">A4R1.5</strain>
    </source>
</reference>
<evidence type="ECO:0000256" key="3">
    <source>
        <dbReference type="SAM" id="Phobius"/>
    </source>
</evidence>
<evidence type="ECO:0000313" key="6">
    <source>
        <dbReference type="Proteomes" id="UP000186677"/>
    </source>
</evidence>
<keyword evidence="3" id="KW-0812">Transmembrane</keyword>
<organism evidence="5 6">
    <name type="scientific">Pseudomonas versuta</name>
    <dbReference type="NCBI Taxonomy" id="1788301"/>
    <lineage>
        <taxon>Bacteria</taxon>
        <taxon>Pseudomonadati</taxon>
        <taxon>Pseudomonadota</taxon>
        <taxon>Gammaproteobacteria</taxon>
        <taxon>Pseudomonadales</taxon>
        <taxon>Pseudomonadaceae</taxon>
        <taxon>Pseudomonas</taxon>
    </lineage>
</organism>
<keyword evidence="3" id="KW-1133">Transmembrane helix</keyword>
<evidence type="ECO:0000256" key="2">
    <source>
        <dbReference type="ARBA" id="ARBA00006971"/>
    </source>
</evidence>
<protein>
    <recommendedName>
        <fullName evidence="4">Band 7 domain-containing protein</fullName>
    </recommendedName>
</protein>
<dbReference type="CDD" id="cd03404">
    <property type="entry name" value="SPFH_HflK"/>
    <property type="match status" value="1"/>
</dbReference>
<comment type="similarity">
    <text evidence="2">Belongs to the band 7/mec-2 family. HflK subfamily.</text>
</comment>
<keyword evidence="6" id="KW-1185">Reference proteome</keyword>
<comment type="caution">
    <text evidence="5">The sequence shown here is derived from an EMBL/GenBank/DDBJ whole genome shotgun (WGS) entry which is preliminary data.</text>
</comment>
<dbReference type="EMBL" id="MPJC01000003">
    <property type="protein sequence ID" value="OKA22727.1"/>
    <property type="molecule type" value="Genomic_DNA"/>
</dbReference>
<dbReference type="Proteomes" id="UP000186677">
    <property type="component" value="Unassembled WGS sequence"/>
</dbReference>
<name>A0ABX3EA65_9PSED</name>
<dbReference type="SMART" id="SM00244">
    <property type="entry name" value="PHB"/>
    <property type="match status" value="1"/>
</dbReference>